<evidence type="ECO:0000313" key="2">
    <source>
        <dbReference type="EMBL" id="MBC9131363.1"/>
    </source>
</evidence>
<dbReference type="EMBL" id="JABURY010000017">
    <property type="protein sequence ID" value="MBC9131363.1"/>
    <property type="molecule type" value="Genomic_DNA"/>
</dbReference>
<dbReference type="PANTHER" id="PTHR38775">
    <property type="entry name" value="INNER MEMBRANE PROTEIN-RELATED"/>
    <property type="match status" value="1"/>
</dbReference>
<evidence type="ECO:0000256" key="1">
    <source>
        <dbReference type="SAM" id="Phobius"/>
    </source>
</evidence>
<feature type="transmembrane region" description="Helical" evidence="1">
    <location>
        <begin position="7"/>
        <end position="25"/>
    </location>
</feature>
<dbReference type="PANTHER" id="PTHR38775:SF1">
    <property type="entry name" value="INNER MEMBRANE PROTEIN"/>
    <property type="match status" value="1"/>
</dbReference>
<evidence type="ECO:0000313" key="3">
    <source>
        <dbReference type="Proteomes" id="UP000651208"/>
    </source>
</evidence>
<proteinExistence type="predicted"/>
<keyword evidence="1" id="KW-0812">Transmembrane</keyword>
<name>A0ABR7QYS1_9GAMM</name>
<organism evidence="2 3">
    <name type="scientific">Frischella japonica</name>
    <dbReference type="NCBI Taxonomy" id="2741544"/>
    <lineage>
        <taxon>Bacteria</taxon>
        <taxon>Pseudomonadati</taxon>
        <taxon>Pseudomonadota</taxon>
        <taxon>Gammaproteobacteria</taxon>
        <taxon>Orbales</taxon>
        <taxon>Orbaceae</taxon>
        <taxon>Frischella</taxon>
    </lineage>
</organism>
<keyword evidence="3" id="KW-1185">Reference proteome</keyword>
<dbReference type="InterPro" id="IPR009525">
    <property type="entry name" value="DUF1145"/>
</dbReference>
<reference evidence="2 3" key="1">
    <citation type="submission" date="2020-06" db="EMBL/GenBank/DDBJ databases">
        <title>Frischella cerana isolated from Apis cerana gut homogenate.</title>
        <authorList>
            <person name="Wolter L.A."/>
            <person name="Suenami S."/>
            <person name="Miyazaki R."/>
        </authorList>
    </citation>
    <scope>NUCLEOTIDE SEQUENCE [LARGE SCALE GENOMIC DNA]</scope>
    <source>
        <strain evidence="2 3">Ac13</strain>
    </source>
</reference>
<accession>A0ABR7QYS1</accession>
<keyword evidence="1" id="KW-0472">Membrane</keyword>
<feature type="transmembrane region" description="Helical" evidence="1">
    <location>
        <begin position="31"/>
        <end position="51"/>
    </location>
</feature>
<dbReference type="Proteomes" id="UP000651208">
    <property type="component" value="Unassembled WGS sequence"/>
</dbReference>
<dbReference type="RefSeq" id="WP_187755807.1">
    <property type="nucleotide sequence ID" value="NZ_JABURY010000017.1"/>
</dbReference>
<sequence length="87" mass="10483">MFIYIGKTVYLCIWLFLLFNFIHPYPAPADMLAYIAFVTFFILHGLQAWLLNSTLSRQEKQQHHFRVLKLFIFGFIEAMSWKKNKHK</sequence>
<dbReference type="Pfam" id="PF06611">
    <property type="entry name" value="DUF1145"/>
    <property type="match status" value="1"/>
</dbReference>
<protein>
    <submittedName>
        <fullName evidence="2">DUF1145 domain-containing protein</fullName>
    </submittedName>
</protein>
<comment type="caution">
    <text evidence="2">The sequence shown here is derived from an EMBL/GenBank/DDBJ whole genome shotgun (WGS) entry which is preliminary data.</text>
</comment>
<keyword evidence="1" id="KW-1133">Transmembrane helix</keyword>
<gene>
    <name evidence="2" type="ORF">FcAc13_08575</name>
</gene>